<evidence type="ECO:0000313" key="8">
    <source>
        <dbReference type="Proteomes" id="UP000823935"/>
    </source>
</evidence>
<dbReference type="GO" id="GO:0009318">
    <property type="term" value="C:exodeoxyribonuclease VII complex"/>
    <property type="evidence" value="ECO:0007669"/>
    <property type="project" value="UniProtKB-UniRule"/>
</dbReference>
<keyword evidence="2 6" id="KW-0963">Cytoplasm</keyword>
<evidence type="ECO:0000256" key="5">
    <source>
        <dbReference type="ARBA" id="ARBA00022839"/>
    </source>
</evidence>
<evidence type="ECO:0000256" key="6">
    <source>
        <dbReference type="HAMAP-Rule" id="MF_00337"/>
    </source>
</evidence>
<comment type="catalytic activity">
    <reaction evidence="6">
        <text>Exonucleolytic cleavage in either 5'- to 3'- or 3'- to 5'-direction to yield nucleoside 5'-phosphates.</text>
        <dbReference type="EC" id="3.1.11.6"/>
    </reaction>
</comment>
<keyword evidence="4 6" id="KW-0378">Hydrolase</keyword>
<reference evidence="7" key="2">
    <citation type="journal article" date="2021" name="PeerJ">
        <title>Extensive microbial diversity within the chicken gut microbiome revealed by metagenomics and culture.</title>
        <authorList>
            <person name="Gilroy R."/>
            <person name="Ravi A."/>
            <person name="Getino M."/>
            <person name="Pursley I."/>
            <person name="Horton D.L."/>
            <person name="Alikhan N.F."/>
            <person name="Baker D."/>
            <person name="Gharbi K."/>
            <person name="Hall N."/>
            <person name="Watson M."/>
            <person name="Adriaenssens E.M."/>
            <person name="Foster-Nyarko E."/>
            <person name="Jarju S."/>
            <person name="Secka A."/>
            <person name="Antonio M."/>
            <person name="Oren A."/>
            <person name="Chaudhuri R.R."/>
            <person name="La Ragione R."/>
            <person name="Hildebrand F."/>
            <person name="Pallen M.J."/>
        </authorList>
    </citation>
    <scope>NUCLEOTIDE SEQUENCE</scope>
    <source>
        <strain evidence="7">CHK190-19873</strain>
    </source>
</reference>
<dbReference type="AlphaFoldDB" id="A0A9D1ERF1"/>
<comment type="similarity">
    <text evidence="1 6">Belongs to the XseB family.</text>
</comment>
<reference evidence="7" key="1">
    <citation type="submission" date="2020-10" db="EMBL/GenBank/DDBJ databases">
        <authorList>
            <person name="Gilroy R."/>
        </authorList>
    </citation>
    <scope>NUCLEOTIDE SEQUENCE</scope>
    <source>
        <strain evidence="7">CHK190-19873</strain>
    </source>
</reference>
<evidence type="ECO:0000313" key="7">
    <source>
        <dbReference type="EMBL" id="HIS30865.1"/>
    </source>
</evidence>
<protein>
    <recommendedName>
        <fullName evidence="6">Exodeoxyribonuclease 7 small subunit</fullName>
        <ecNumber evidence="6">3.1.11.6</ecNumber>
    </recommendedName>
    <alternativeName>
        <fullName evidence="6">Exodeoxyribonuclease VII small subunit</fullName>
        <shortName evidence="6">Exonuclease VII small subunit</shortName>
    </alternativeName>
</protein>
<sequence>MEEKAGKGLDMTLEEAFGRLEELLKAMESRDISLEDSFQKYQEGMTLLKACNDKIDTVEKKMLILNESGEADEF</sequence>
<dbReference type="Gene3D" id="1.10.287.1040">
    <property type="entry name" value="Exonuclease VII, small subunit"/>
    <property type="match status" value="1"/>
</dbReference>
<evidence type="ECO:0000256" key="2">
    <source>
        <dbReference type="ARBA" id="ARBA00022490"/>
    </source>
</evidence>
<comment type="subunit">
    <text evidence="6">Heterooligomer composed of large and small subunits.</text>
</comment>
<dbReference type="SUPFAM" id="SSF116842">
    <property type="entry name" value="XseB-like"/>
    <property type="match status" value="1"/>
</dbReference>
<dbReference type="PANTHER" id="PTHR34137">
    <property type="entry name" value="EXODEOXYRIBONUCLEASE 7 SMALL SUBUNIT"/>
    <property type="match status" value="1"/>
</dbReference>
<dbReference type="EMBL" id="DVIQ01000024">
    <property type="protein sequence ID" value="HIS30865.1"/>
    <property type="molecule type" value="Genomic_DNA"/>
</dbReference>
<accession>A0A9D1ERF1</accession>
<proteinExistence type="inferred from homology"/>
<evidence type="ECO:0000256" key="3">
    <source>
        <dbReference type="ARBA" id="ARBA00022722"/>
    </source>
</evidence>
<organism evidence="7 8">
    <name type="scientific">Candidatus Limivivens intestinipullorum</name>
    <dbReference type="NCBI Taxonomy" id="2840858"/>
    <lineage>
        <taxon>Bacteria</taxon>
        <taxon>Bacillati</taxon>
        <taxon>Bacillota</taxon>
        <taxon>Clostridia</taxon>
        <taxon>Lachnospirales</taxon>
        <taxon>Lachnospiraceae</taxon>
        <taxon>Lachnospiraceae incertae sedis</taxon>
        <taxon>Candidatus Limivivens</taxon>
    </lineage>
</organism>
<dbReference type="GO" id="GO:0005829">
    <property type="term" value="C:cytosol"/>
    <property type="evidence" value="ECO:0007669"/>
    <property type="project" value="TreeGrafter"/>
</dbReference>
<dbReference type="GO" id="GO:0006308">
    <property type="term" value="P:DNA catabolic process"/>
    <property type="evidence" value="ECO:0007669"/>
    <property type="project" value="UniProtKB-UniRule"/>
</dbReference>
<comment type="subcellular location">
    <subcellularLocation>
        <location evidence="6">Cytoplasm</location>
    </subcellularLocation>
</comment>
<comment type="function">
    <text evidence="6">Bidirectionally degrades single-stranded DNA into large acid-insoluble oligonucleotides, which are then degraded further into small acid-soluble oligonucleotides.</text>
</comment>
<name>A0A9D1ERF1_9FIRM</name>
<dbReference type="InterPro" id="IPR037004">
    <property type="entry name" value="Exonuc_VII_ssu_sf"/>
</dbReference>
<keyword evidence="3 6" id="KW-0540">Nuclease</keyword>
<dbReference type="PANTHER" id="PTHR34137:SF1">
    <property type="entry name" value="EXODEOXYRIBONUCLEASE 7 SMALL SUBUNIT"/>
    <property type="match status" value="1"/>
</dbReference>
<dbReference type="Pfam" id="PF02609">
    <property type="entry name" value="Exonuc_VII_S"/>
    <property type="match status" value="1"/>
</dbReference>
<evidence type="ECO:0000256" key="4">
    <source>
        <dbReference type="ARBA" id="ARBA00022801"/>
    </source>
</evidence>
<dbReference type="EC" id="3.1.11.6" evidence="6"/>
<dbReference type="Proteomes" id="UP000823935">
    <property type="component" value="Unassembled WGS sequence"/>
</dbReference>
<dbReference type="HAMAP" id="MF_00337">
    <property type="entry name" value="Exonuc_7_S"/>
    <property type="match status" value="1"/>
</dbReference>
<comment type="caution">
    <text evidence="7">The sequence shown here is derived from an EMBL/GenBank/DDBJ whole genome shotgun (WGS) entry which is preliminary data.</text>
</comment>
<keyword evidence="5 6" id="KW-0269">Exonuclease</keyword>
<gene>
    <name evidence="6 7" type="primary">xseB</name>
    <name evidence="7" type="ORF">IAB44_04840</name>
</gene>
<dbReference type="GO" id="GO:0008855">
    <property type="term" value="F:exodeoxyribonuclease VII activity"/>
    <property type="evidence" value="ECO:0007669"/>
    <property type="project" value="UniProtKB-UniRule"/>
</dbReference>
<evidence type="ECO:0000256" key="1">
    <source>
        <dbReference type="ARBA" id="ARBA00009998"/>
    </source>
</evidence>
<dbReference type="NCBIfam" id="TIGR01280">
    <property type="entry name" value="xseB"/>
    <property type="match status" value="1"/>
</dbReference>
<dbReference type="InterPro" id="IPR003761">
    <property type="entry name" value="Exonuc_VII_S"/>
</dbReference>
<dbReference type="PIRSF" id="PIRSF006488">
    <property type="entry name" value="Exonuc_VII_S"/>
    <property type="match status" value="1"/>
</dbReference>